<evidence type="ECO:0000313" key="2">
    <source>
        <dbReference type="EMBL" id="GEC17671.1"/>
    </source>
</evidence>
<protein>
    <submittedName>
        <fullName evidence="2">Uncharacterized protein</fullName>
    </submittedName>
</protein>
<organism evidence="2 3">
    <name type="scientific">Nitrobacter winogradskyi</name>
    <name type="common">Nitrobacter agilis</name>
    <dbReference type="NCBI Taxonomy" id="913"/>
    <lineage>
        <taxon>Bacteria</taxon>
        <taxon>Pseudomonadati</taxon>
        <taxon>Pseudomonadota</taxon>
        <taxon>Alphaproteobacteria</taxon>
        <taxon>Hyphomicrobiales</taxon>
        <taxon>Nitrobacteraceae</taxon>
        <taxon>Nitrobacter</taxon>
    </lineage>
</organism>
<keyword evidence="1" id="KW-1133">Transmembrane helix</keyword>
<reference evidence="2 3" key="1">
    <citation type="submission" date="2019-06" db="EMBL/GenBank/DDBJ databases">
        <title>Whole genome shotgun sequence of Nitrobacter winogradskyi NBRC 14297.</title>
        <authorList>
            <person name="Hosoyama A."/>
            <person name="Uohara A."/>
            <person name="Ohji S."/>
            <person name="Ichikawa N."/>
        </authorList>
    </citation>
    <scope>NUCLEOTIDE SEQUENCE [LARGE SCALE GENOMIC DNA]</scope>
    <source>
        <strain evidence="2 3">NBRC 14297</strain>
    </source>
</reference>
<dbReference type="Proteomes" id="UP000318825">
    <property type="component" value="Unassembled WGS sequence"/>
</dbReference>
<sequence length="77" mass="8022">MGFGLASVLMAAPPFGTFGWAHPLTAAGVIFPGTGWGGAMLTVAALLALTTRFWRGTALAVSVAWLWTGRPGRRPHS</sequence>
<accession>A0A4Y3WHJ2</accession>
<feature type="transmembrane region" description="Helical" evidence="1">
    <location>
        <begin position="29"/>
        <end position="49"/>
    </location>
</feature>
<proteinExistence type="predicted"/>
<dbReference type="AlphaFoldDB" id="A0A4Y3WHJ2"/>
<name>A0A4Y3WHJ2_NITWI</name>
<dbReference type="EMBL" id="BJNF01000131">
    <property type="protein sequence ID" value="GEC17671.1"/>
    <property type="molecule type" value="Genomic_DNA"/>
</dbReference>
<keyword evidence="1" id="KW-0472">Membrane</keyword>
<evidence type="ECO:0000313" key="3">
    <source>
        <dbReference type="Proteomes" id="UP000318825"/>
    </source>
</evidence>
<keyword evidence="1" id="KW-0812">Transmembrane</keyword>
<comment type="caution">
    <text evidence="2">The sequence shown here is derived from an EMBL/GenBank/DDBJ whole genome shotgun (WGS) entry which is preliminary data.</text>
</comment>
<evidence type="ECO:0000256" key="1">
    <source>
        <dbReference type="SAM" id="Phobius"/>
    </source>
</evidence>
<gene>
    <name evidence="2" type="ORF">NWI01_35630</name>
</gene>